<keyword evidence="1" id="KW-0472">Membrane</keyword>
<dbReference type="EMBL" id="JAAGXA010000009">
    <property type="protein sequence ID" value="NEN79330.1"/>
    <property type="molecule type" value="Genomic_DNA"/>
</dbReference>
<dbReference type="RefSeq" id="WP_163772872.1">
    <property type="nucleotide sequence ID" value="NZ_JAAGXA010000009.1"/>
</dbReference>
<evidence type="ECO:0000313" key="2">
    <source>
        <dbReference type="EMBL" id="NEN79330.1"/>
    </source>
</evidence>
<name>A0A6P0HM12_9ACTN</name>
<organism evidence="2 3">
    <name type="scientific">Nocardioides zeae</name>
    <dbReference type="NCBI Taxonomy" id="1457234"/>
    <lineage>
        <taxon>Bacteria</taxon>
        <taxon>Bacillati</taxon>
        <taxon>Actinomycetota</taxon>
        <taxon>Actinomycetes</taxon>
        <taxon>Propionibacteriales</taxon>
        <taxon>Nocardioidaceae</taxon>
        <taxon>Nocardioides</taxon>
    </lineage>
</organism>
<gene>
    <name evidence="2" type="ORF">G3T38_13685</name>
</gene>
<evidence type="ECO:0000313" key="3">
    <source>
        <dbReference type="Proteomes" id="UP000468687"/>
    </source>
</evidence>
<feature type="transmembrane region" description="Helical" evidence="1">
    <location>
        <begin position="12"/>
        <end position="31"/>
    </location>
</feature>
<dbReference type="Pfam" id="PF11292">
    <property type="entry name" value="DUF3093"/>
    <property type="match status" value="1"/>
</dbReference>
<reference evidence="2 3" key="1">
    <citation type="journal article" date="2014" name="Int. J. Syst. Evol. Microbiol.">
        <title>Nocardioides zeae sp. nov., isolated from the stem of Zea mays.</title>
        <authorList>
            <person name="Glaeser S.P."/>
            <person name="McInroy J.A."/>
            <person name="Busse H.J."/>
            <person name="Kampfer P."/>
        </authorList>
    </citation>
    <scope>NUCLEOTIDE SEQUENCE [LARGE SCALE GENOMIC DNA]</scope>
    <source>
        <strain evidence="2 3">JCM 30728</strain>
    </source>
</reference>
<accession>A0A6P0HM12</accession>
<dbReference type="AlphaFoldDB" id="A0A6P0HM12"/>
<dbReference type="InterPro" id="IPR021443">
    <property type="entry name" value="DUF3093"/>
</dbReference>
<keyword evidence="1" id="KW-1133">Transmembrane helix</keyword>
<sequence length="151" mass="16561">MYAERLTVPLRWWAQGTMLVATFWLAAIVAFPAHLWWVPTAATAVVLVLLALALTSYGRVQVAVTERRTLVAGPAEVGLEHVGDVVALDAEQTRLVAGREADARAFLLLRPYLRRSVKVSITDPADPTPYWLVSCRHPEKVAAALAAARQH</sequence>
<keyword evidence="3" id="KW-1185">Reference proteome</keyword>
<keyword evidence="1" id="KW-0812">Transmembrane</keyword>
<proteinExistence type="predicted"/>
<evidence type="ECO:0000256" key="1">
    <source>
        <dbReference type="SAM" id="Phobius"/>
    </source>
</evidence>
<feature type="transmembrane region" description="Helical" evidence="1">
    <location>
        <begin position="37"/>
        <end position="58"/>
    </location>
</feature>
<comment type="caution">
    <text evidence="2">The sequence shown here is derived from an EMBL/GenBank/DDBJ whole genome shotgun (WGS) entry which is preliminary data.</text>
</comment>
<dbReference type="Proteomes" id="UP000468687">
    <property type="component" value="Unassembled WGS sequence"/>
</dbReference>
<protein>
    <submittedName>
        <fullName evidence="2">DUF3093 domain-containing protein</fullName>
    </submittedName>
</protein>